<dbReference type="GO" id="GO:0035438">
    <property type="term" value="F:cyclic-di-GMP binding"/>
    <property type="evidence" value="ECO:0007669"/>
    <property type="project" value="InterPro"/>
</dbReference>
<protein>
    <recommendedName>
        <fullName evidence="1">PilZ domain-containing protein</fullName>
    </recommendedName>
</protein>
<feature type="domain" description="PilZ" evidence="1">
    <location>
        <begin position="4"/>
        <end position="89"/>
    </location>
</feature>
<gene>
    <name evidence="2" type="ORF">BOW53_09180</name>
</gene>
<evidence type="ECO:0000313" key="2">
    <source>
        <dbReference type="EMBL" id="OOZ40059.1"/>
    </source>
</evidence>
<organism evidence="2 3">
    <name type="scientific">Solemya pervernicosa gill symbiont</name>
    <dbReference type="NCBI Taxonomy" id="642797"/>
    <lineage>
        <taxon>Bacteria</taxon>
        <taxon>Pseudomonadati</taxon>
        <taxon>Pseudomonadota</taxon>
        <taxon>Gammaproteobacteria</taxon>
        <taxon>sulfur-oxidizing symbionts</taxon>
    </lineage>
</organism>
<comment type="caution">
    <text evidence="2">The sequence shown here is derived from an EMBL/GenBank/DDBJ whole genome shotgun (WGS) entry which is preliminary data.</text>
</comment>
<dbReference type="InterPro" id="IPR009875">
    <property type="entry name" value="PilZ_domain"/>
</dbReference>
<keyword evidence="3" id="KW-1185">Reference proteome</keyword>
<accession>A0A1T2L4N8</accession>
<dbReference type="Gene3D" id="2.40.10.220">
    <property type="entry name" value="predicted glycosyltransferase like domains"/>
    <property type="match status" value="1"/>
</dbReference>
<sequence>MEHRHNCRHTTKHPVSLIYQDHQPIEGICRDISREGLQIETDDTTLPNNAAVRVVFKGDETMVGKEIRAIVIHRREGCIGMMFTTQPENVARQS</sequence>
<dbReference type="SUPFAM" id="SSF141371">
    <property type="entry name" value="PilZ domain-like"/>
    <property type="match status" value="1"/>
</dbReference>
<dbReference type="Pfam" id="PF07238">
    <property type="entry name" value="PilZ"/>
    <property type="match status" value="1"/>
</dbReference>
<reference evidence="2 3" key="1">
    <citation type="submission" date="2016-11" db="EMBL/GenBank/DDBJ databases">
        <title>Mixed transmission modes and dynamic genome evolution in an obligate animal-bacterial symbiosis.</title>
        <authorList>
            <person name="Russell S.L."/>
            <person name="Corbett-Detig R.B."/>
            <person name="Cavanaugh C.M."/>
        </authorList>
    </citation>
    <scope>NUCLEOTIDE SEQUENCE [LARGE SCALE GENOMIC DNA]</scope>
    <source>
        <strain evidence="2">Sveles-Q1</strain>
    </source>
</reference>
<dbReference type="Proteomes" id="UP000191110">
    <property type="component" value="Unassembled WGS sequence"/>
</dbReference>
<evidence type="ECO:0000259" key="1">
    <source>
        <dbReference type="Pfam" id="PF07238"/>
    </source>
</evidence>
<dbReference type="AlphaFoldDB" id="A0A1T2L4N8"/>
<evidence type="ECO:0000313" key="3">
    <source>
        <dbReference type="Proteomes" id="UP000191110"/>
    </source>
</evidence>
<name>A0A1T2L4N8_9GAMM</name>
<dbReference type="EMBL" id="MPRL01000034">
    <property type="protein sequence ID" value="OOZ40059.1"/>
    <property type="molecule type" value="Genomic_DNA"/>
</dbReference>
<dbReference type="RefSeq" id="WP_172840279.1">
    <property type="nucleotide sequence ID" value="NZ_MPRL01000034.1"/>
</dbReference>
<proteinExistence type="predicted"/>